<dbReference type="GO" id="GO:0005886">
    <property type="term" value="C:plasma membrane"/>
    <property type="evidence" value="ECO:0007669"/>
    <property type="project" value="UniProtKB-SubCell"/>
</dbReference>
<evidence type="ECO:0000313" key="9">
    <source>
        <dbReference type="EMBL" id="AIT59984.1"/>
    </source>
</evidence>
<dbReference type="PANTHER" id="PTHR30269">
    <property type="entry name" value="TRANSMEMBRANE PROTEIN YFCA"/>
    <property type="match status" value="1"/>
</dbReference>
<evidence type="ECO:0000256" key="1">
    <source>
        <dbReference type="ARBA" id="ARBA00004651"/>
    </source>
</evidence>
<evidence type="ECO:0000256" key="4">
    <source>
        <dbReference type="ARBA" id="ARBA00022475"/>
    </source>
</evidence>
<dbReference type="KEGG" id="cdo:CDOO_00610"/>
<dbReference type="InterPro" id="IPR002781">
    <property type="entry name" value="TM_pro_TauE-like"/>
</dbReference>
<keyword evidence="6 8" id="KW-1133">Transmembrane helix</keyword>
<gene>
    <name evidence="9" type="ORF">CDOO_00610</name>
</gene>
<dbReference type="Proteomes" id="UP000029914">
    <property type="component" value="Chromosome"/>
</dbReference>
<reference evidence="9 10" key="1">
    <citation type="submission" date="2013-09" db="EMBL/GenBank/DDBJ databases">
        <title>Complete genome sequence of Corynebacterium doosanense CAU 212(T) (=DSM 45436(T)), isolated from activated sludge.</title>
        <authorList>
            <person name="Schaffert L."/>
            <person name="Albersmeier A."/>
            <person name="Kalinowski J."/>
            <person name="Ruckert C."/>
        </authorList>
    </citation>
    <scope>NUCLEOTIDE SEQUENCE [LARGE SCALE GENOMIC DNA]</scope>
    <source>
        <strain evidence="9 10">CAU 212</strain>
    </source>
</reference>
<protein>
    <recommendedName>
        <fullName evidence="8">Probable membrane transporter protein</fullName>
    </recommendedName>
</protein>
<keyword evidence="4 8" id="KW-1003">Cell membrane</keyword>
<dbReference type="Pfam" id="PF01925">
    <property type="entry name" value="TauE"/>
    <property type="match status" value="1"/>
</dbReference>
<comment type="subcellular location">
    <subcellularLocation>
        <location evidence="1 8">Cell membrane</location>
        <topology evidence="1 8">Multi-pass membrane protein</topology>
    </subcellularLocation>
</comment>
<accession>A0A097ICY2</accession>
<keyword evidence="3" id="KW-0813">Transport</keyword>
<organism evidence="9 10">
    <name type="scientific">Corynebacterium doosanense CAU 212 = DSM 45436</name>
    <dbReference type="NCBI Taxonomy" id="558173"/>
    <lineage>
        <taxon>Bacteria</taxon>
        <taxon>Bacillati</taxon>
        <taxon>Actinomycetota</taxon>
        <taxon>Actinomycetes</taxon>
        <taxon>Mycobacteriales</taxon>
        <taxon>Corynebacteriaceae</taxon>
        <taxon>Corynebacterium</taxon>
    </lineage>
</organism>
<evidence type="ECO:0000256" key="2">
    <source>
        <dbReference type="ARBA" id="ARBA00009142"/>
    </source>
</evidence>
<keyword evidence="10" id="KW-1185">Reference proteome</keyword>
<evidence type="ECO:0000256" key="3">
    <source>
        <dbReference type="ARBA" id="ARBA00022448"/>
    </source>
</evidence>
<feature type="transmembrane region" description="Helical" evidence="8">
    <location>
        <begin position="139"/>
        <end position="170"/>
    </location>
</feature>
<dbReference type="PANTHER" id="PTHR30269:SF0">
    <property type="entry name" value="MEMBRANE TRANSPORTER PROTEIN YFCA-RELATED"/>
    <property type="match status" value="1"/>
</dbReference>
<dbReference type="AlphaFoldDB" id="A0A097ICY2"/>
<dbReference type="eggNOG" id="COG0730">
    <property type="taxonomic scope" value="Bacteria"/>
</dbReference>
<evidence type="ECO:0000256" key="6">
    <source>
        <dbReference type="ARBA" id="ARBA00022989"/>
    </source>
</evidence>
<name>A0A097ICY2_9CORY</name>
<evidence type="ECO:0000313" key="10">
    <source>
        <dbReference type="Proteomes" id="UP000029914"/>
    </source>
</evidence>
<dbReference type="OrthoDB" id="554695at2"/>
<keyword evidence="5 8" id="KW-0812">Transmembrane</keyword>
<dbReference type="RefSeq" id="WP_018022886.1">
    <property type="nucleotide sequence ID" value="NZ_AQUX01000014.1"/>
</dbReference>
<feature type="transmembrane region" description="Helical" evidence="8">
    <location>
        <begin position="7"/>
        <end position="35"/>
    </location>
</feature>
<dbReference type="InterPro" id="IPR052017">
    <property type="entry name" value="TSUP"/>
</dbReference>
<feature type="transmembrane region" description="Helical" evidence="8">
    <location>
        <begin position="101"/>
        <end position="119"/>
    </location>
</feature>
<evidence type="ECO:0000256" key="5">
    <source>
        <dbReference type="ARBA" id="ARBA00022692"/>
    </source>
</evidence>
<dbReference type="STRING" id="558173.CDOO_00610"/>
<evidence type="ECO:0000256" key="7">
    <source>
        <dbReference type="ARBA" id="ARBA00023136"/>
    </source>
</evidence>
<comment type="similarity">
    <text evidence="2 8">Belongs to the 4-toluene sulfonate uptake permease (TSUP) (TC 2.A.102) family.</text>
</comment>
<keyword evidence="7 8" id="KW-0472">Membrane</keyword>
<dbReference type="EMBL" id="CP006764">
    <property type="protein sequence ID" value="AIT59984.1"/>
    <property type="molecule type" value="Genomic_DNA"/>
</dbReference>
<sequence>MDPVMLAVLFGGAMLAGWVDAVIGGGGLILIPLILAAFPQIAPAAALGTNKLAGVMGTASAAVTLVRKRGVDRSIFWRYVPLALVASGAGASAASLISKDVMRPVIIVLMLVVGVFVALKPAFGSPDAVAQSSRTRTLLGLVAVAAVGFYDGIFGPGTGMFLIMAFTAIFSQSFLDSAVMTKVVNVSTNLGALVVFALGGNIWFTLGLALAVANVIGAQIGARTVLGGGASFVRCAVLALVVIMACVLTYQQLHLT</sequence>
<feature type="transmembrane region" description="Helical" evidence="8">
    <location>
        <begin position="75"/>
        <end position="95"/>
    </location>
</feature>
<feature type="transmembrane region" description="Helical" evidence="8">
    <location>
        <begin position="190"/>
        <end position="213"/>
    </location>
</feature>
<dbReference type="HOGENOM" id="CLU_045498_2_0_11"/>
<feature type="transmembrane region" description="Helical" evidence="8">
    <location>
        <begin position="225"/>
        <end position="250"/>
    </location>
</feature>
<evidence type="ECO:0000256" key="8">
    <source>
        <dbReference type="RuleBase" id="RU363041"/>
    </source>
</evidence>
<proteinExistence type="inferred from homology"/>